<gene>
    <name evidence="2" type="ORF">SFRICE_010097</name>
</gene>
<keyword evidence="1" id="KW-0732">Signal</keyword>
<evidence type="ECO:0000256" key="1">
    <source>
        <dbReference type="SAM" id="SignalP"/>
    </source>
</evidence>
<name>A0A2H1VPT8_SPOFR</name>
<feature type="signal peptide" evidence="1">
    <location>
        <begin position="1"/>
        <end position="18"/>
    </location>
</feature>
<accession>A0A2H1VPT8</accession>
<sequence>MLTIALTLHLALLTETFGNVIVYTQETPHVQIKCGRAMLRHERAGSTGVISRPHRKPTTCAVFCCIQGFKILLSKKRCPTLRFSHDCVVGAFTNIQFQMHMTPRPETTIFGSHKELLRAGIEAATRCTAASAPTVQSSKYEFVLCLKRSKRGCVRRSDWPAPINQPIKPLNAVSFRSSQISQQRIVSYFGQTVCRGGENLEKLIVVGNTKGKKSRGHSPTRWSN</sequence>
<dbReference type="EMBL" id="ODYU01003715">
    <property type="protein sequence ID" value="SOQ42839.1"/>
    <property type="molecule type" value="Genomic_DNA"/>
</dbReference>
<reference evidence="2" key="1">
    <citation type="submission" date="2016-07" db="EMBL/GenBank/DDBJ databases">
        <authorList>
            <person name="Bretaudeau A."/>
        </authorList>
    </citation>
    <scope>NUCLEOTIDE SEQUENCE</scope>
    <source>
        <strain evidence="2">Rice</strain>
        <tissue evidence="2">Whole body</tissue>
    </source>
</reference>
<proteinExistence type="predicted"/>
<evidence type="ECO:0000313" key="2">
    <source>
        <dbReference type="EMBL" id="SOQ42839.1"/>
    </source>
</evidence>
<protein>
    <submittedName>
        <fullName evidence="2">SFRICE_010097</fullName>
    </submittedName>
</protein>
<feature type="chain" id="PRO_5013641779" evidence="1">
    <location>
        <begin position="19"/>
        <end position="224"/>
    </location>
</feature>
<dbReference type="AlphaFoldDB" id="A0A2H1VPT8"/>
<organism evidence="2">
    <name type="scientific">Spodoptera frugiperda</name>
    <name type="common">Fall armyworm</name>
    <dbReference type="NCBI Taxonomy" id="7108"/>
    <lineage>
        <taxon>Eukaryota</taxon>
        <taxon>Metazoa</taxon>
        <taxon>Ecdysozoa</taxon>
        <taxon>Arthropoda</taxon>
        <taxon>Hexapoda</taxon>
        <taxon>Insecta</taxon>
        <taxon>Pterygota</taxon>
        <taxon>Neoptera</taxon>
        <taxon>Endopterygota</taxon>
        <taxon>Lepidoptera</taxon>
        <taxon>Glossata</taxon>
        <taxon>Ditrysia</taxon>
        <taxon>Noctuoidea</taxon>
        <taxon>Noctuidae</taxon>
        <taxon>Amphipyrinae</taxon>
        <taxon>Spodoptera</taxon>
    </lineage>
</organism>